<dbReference type="Pfam" id="PF07784">
    <property type="entry name" value="DUF1622"/>
    <property type="match status" value="1"/>
</dbReference>
<dbReference type="PATRIC" id="fig|1297617.4.peg.3281"/>
<keyword evidence="1" id="KW-0812">Transmembrane</keyword>
<evidence type="ECO:0000313" key="2">
    <source>
        <dbReference type="EMBL" id="ALP95584.1"/>
    </source>
</evidence>
<keyword evidence="1" id="KW-1133">Transmembrane helix</keyword>
<feature type="transmembrane region" description="Helical" evidence="1">
    <location>
        <begin position="80"/>
        <end position="99"/>
    </location>
</feature>
<dbReference type="RefSeq" id="WP_058118592.1">
    <property type="nucleotide sequence ID" value="NZ_CALICV010000011.1"/>
</dbReference>
<protein>
    <recommendedName>
        <fullName evidence="4">DUF1622 domain-containing protein</fullName>
    </recommendedName>
</protein>
<evidence type="ECO:0000256" key="1">
    <source>
        <dbReference type="SAM" id="Phobius"/>
    </source>
</evidence>
<evidence type="ECO:0008006" key="4">
    <source>
        <dbReference type="Google" id="ProtNLM"/>
    </source>
</evidence>
<dbReference type="AlphaFoldDB" id="A0A0S2W9B5"/>
<organism evidence="2 3">
    <name type="scientific">Intestinimonas butyriciproducens</name>
    <dbReference type="NCBI Taxonomy" id="1297617"/>
    <lineage>
        <taxon>Bacteria</taxon>
        <taxon>Bacillati</taxon>
        <taxon>Bacillota</taxon>
        <taxon>Clostridia</taxon>
        <taxon>Eubacteriales</taxon>
        <taxon>Intestinimonas</taxon>
    </lineage>
</organism>
<sequence>MLESAVEWALPMVISLCEFMGIFIVAVSALGSFGRYLKSLFTHAPCDIKFQLANGLALSLEFKMAAEILKTVLVRELNELVVLGAVIILRALLSFLIHFEMKQPHSS</sequence>
<dbReference type="InterPro" id="IPR012427">
    <property type="entry name" value="DUF1622"/>
</dbReference>
<accession>A0A0S2W9B5</accession>
<dbReference type="KEGG" id="ibu:IB211_03193"/>
<feature type="transmembrane region" description="Helical" evidence="1">
    <location>
        <begin position="12"/>
        <end position="33"/>
    </location>
</feature>
<reference evidence="2 3" key="1">
    <citation type="journal article" date="2015" name="Nat. Commun.">
        <title>Production of butyrate from lysine and the Amadori product fructoselysine by a human gut commensal.</title>
        <authorList>
            <person name="Bui T.P."/>
            <person name="Ritari J."/>
            <person name="Boeren S."/>
            <person name="de Waard P."/>
            <person name="Plugge C.M."/>
            <person name="de Vos W.M."/>
        </authorList>
    </citation>
    <scope>NUCLEOTIDE SEQUENCE [LARGE SCALE GENOMIC DNA]</scope>
    <source>
        <strain evidence="2 3">AF211</strain>
    </source>
</reference>
<dbReference type="Proteomes" id="UP000064844">
    <property type="component" value="Chromosome"/>
</dbReference>
<reference evidence="3" key="2">
    <citation type="submission" date="2015-04" db="EMBL/GenBank/DDBJ databases">
        <title>A butyrogenic pathway from the amino acid lysine in a human gut commensal.</title>
        <authorList>
            <person name="de Vos W.M."/>
            <person name="Bui N.T.P."/>
            <person name="Plugge C.M."/>
            <person name="Ritari J."/>
        </authorList>
    </citation>
    <scope>NUCLEOTIDE SEQUENCE [LARGE SCALE GENOMIC DNA]</scope>
    <source>
        <strain evidence="3">AF211</strain>
    </source>
</reference>
<evidence type="ECO:0000313" key="3">
    <source>
        <dbReference type="Proteomes" id="UP000064844"/>
    </source>
</evidence>
<dbReference type="eggNOG" id="COG4828">
    <property type="taxonomic scope" value="Bacteria"/>
</dbReference>
<dbReference type="PANTHER" id="PTHR38468:SF1">
    <property type="entry name" value="SLL0939 PROTEIN"/>
    <property type="match status" value="1"/>
</dbReference>
<dbReference type="EMBL" id="CP011307">
    <property type="protein sequence ID" value="ALP95584.1"/>
    <property type="molecule type" value="Genomic_DNA"/>
</dbReference>
<proteinExistence type="predicted"/>
<gene>
    <name evidence="2" type="ORF">IB211_03193</name>
</gene>
<dbReference type="PANTHER" id="PTHR38468">
    <property type="entry name" value="SLL0939 PROTEIN"/>
    <property type="match status" value="1"/>
</dbReference>
<keyword evidence="1" id="KW-0472">Membrane</keyword>
<keyword evidence="3" id="KW-1185">Reference proteome</keyword>
<name>A0A0S2W9B5_9FIRM</name>